<reference evidence="1 2" key="1">
    <citation type="submission" date="2009-01" db="EMBL/GenBank/DDBJ databases">
        <authorList>
            <person name="Fulton L."/>
            <person name="Clifton S."/>
            <person name="Fulton B."/>
            <person name="Xu J."/>
            <person name="Minx P."/>
            <person name="Pepin K.H."/>
            <person name="Johnson M."/>
            <person name="Bhonagiri V."/>
            <person name="Nash W.E."/>
            <person name="Mardis E.R."/>
            <person name="Wilson R.K."/>
        </authorList>
    </citation>
    <scope>NUCLEOTIDE SEQUENCE [LARGE SCALE GENOMIC DNA]</scope>
    <source>
        <strain evidence="1 2">DSM 5476</strain>
    </source>
</reference>
<gene>
    <name evidence="1" type="ORF">CLOSTMETH_00814</name>
</gene>
<proteinExistence type="predicted"/>
<dbReference type="HOGENOM" id="CLU_3287459_0_0_9"/>
<evidence type="ECO:0000313" key="2">
    <source>
        <dbReference type="Proteomes" id="UP000003340"/>
    </source>
</evidence>
<name>C0EAF9_9FIRM</name>
<keyword evidence="2" id="KW-1185">Reference proteome</keyword>
<dbReference type="AlphaFoldDB" id="C0EAF9"/>
<dbReference type="Proteomes" id="UP000003340">
    <property type="component" value="Unassembled WGS sequence"/>
</dbReference>
<sequence length="40" mass="4461">MPFTFSLSPAEPKDFLIEKRTGKTPANISAGRGFKKEESF</sequence>
<comment type="caution">
    <text evidence="1">The sequence shown here is derived from an EMBL/GenBank/DDBJ whole genome shotgun (WGS) entry which is preliminary data.</text>
</comment>
<organism evidence="1 2">
    <name type="scientific">[Clostridium] methylpentosum DSM 5476</name>
    <dbReference type="NCBI Taxonomy" id="537013"/>
    <lineage>
        <taxon>Bacteria</taxon>
        <taxon>Bacillati</taxon>
        <taxon>Bacillota</taxon>
        <taxon>Clostridia</taxon>
        <taxon>Eubacteriales</taxon>
        <taxon>Oscillospiraceae</taxon>
        <taxon>Oscillospiraceae incertae sedis</taxon>
    </lineage>
</organism>
<protein>
    <submittedName>
        <fullName evidence="1">Uncharacterized protein</fullName>
    </submittedName>
</protein>
<accession>C0EAF9</accession>
<dbReference type="EMBL" id="ACEC01000032">
    <property type="protein sequence ID" value="EEG31504.1"/>
    <property type="molecule type" value="Genomic_DNA"/>
</dbReference>
<reference evidence="1 2" key="2">
    <citation type="submission" date="2009-02" db="EMBL/GenBank/DDBJ databases">
        <title>Draft genome sequence of Clostridium methylpentosum (DSM 5476).</title>
        <authorList>
            <person name="Sudarsanam P."/>
            <person name="Ley R."/>
            <person name="Guruge J."/>
            <person name="Turnbaugh P.J."/>
            <person name="Mahowald M."/>
            <person name="Liep D."/>
            <person name="Gordon J."/>
        </authorList>
    </citation>
    <scope>NUCLEOTIDE SEQUENCE [LARGE SCALE GENOMIC DNA]</scope>
    <source>
        <strain evidence="1 2">DSM 5476</strain>
    </source>
</reference>
<evidence type="ECO:0000313" key="1">
    <source>
        <dbReference type="EMBL" id="EEG31504.1"/>
    </source>
</evidence>